<evidence type="ECO:0000256" key="1">
    <source>
        <dbReference type="SAM" id="MobiDB-lite"/>
    </source>
</evidence>
<dbReference type="Pfam" id="PF24539">
    <property type="entry name" value="DUF7600"/>
    <property type="match status" value="1"/>
</dbReference>
<dbReference type="EMBL" id="KV878137">
    <property type="protein sequence ID" value="OJJ07411.1"/>
    <property type="molecule type" value="Genomic_DNA"/>
</dbReference>
<name>A0A1L9Q0Y1_ASPVE</name>
<proteinExistence type="predicted"/>
<accession>A0A1L9Q0Y1</accession>
<reference evidence="4" key="1">
    <citation type="journal article" date="2017" name="Genome Biol.">
        <title>Comparative genomics reveals high biological diversity and specific adaptations in the industrially and medically important fungal genus Aspergillus.</title>
        <authorList>
            <person name="de Vries R.P."/>
            <person name="Riley R."/>
            <person name="Wiebenga A."/>
            <person name="Aguilar-Osorio G."/>
            <person name="Amillis S."/>
            <person name="Uchima C.A."/>
            <person name="Anderluh G."/>
            <person name="Asadollahi M."/>
            <person name="Askin M."/>
            <person name="Barry K."/>
            <person name="Battaglia E."/>
            <person name="Bayram O."/>
            <person name="Benocci T."/>
            <person name="Braus-Stromeyer S.A."/>
            <person name="Caldana C."/>
            <person name="Canovas D."/>
            <person name="Cerqueira G.C."/>
            <person name="Chen F."/>
            <person name="Chen W."/>
            <person name="Choi C."/>
            <person name="Clum A."/>
            <person name="Dos Santos R.A."/>
            <person name="Damasio A.R."/>
            <person name="Diallinas G."/>
            <person name="Emri T."/>
            <person name="Fekete E."/>
            <person name="Flipphi M."/>
            <person name="Freyberg S."/>
            <person name="Gallo A."/>
            <person name="Gournas C."/>
            <person name="Habgood R."/>
            <person name="Hainaut M."/>
            <person name="Harispe M.L."/>
            <person name="Henrissat B."/>
            <person name="Hilden K.S."/>
            <person name="Hope R."/>
            <person name="Hossain A."/>
            <person name="Karabika E."/>
            <person name="Karaffa L."/>
            <person name="Karanyi Z."/>
            <person name="Krasevec N."/>
            <person name="Kuo A."/>
            <person name="Kusch H."/>
            <person name="LaButti K."/>
            <person name="Lagendijk E.L."/>
            <person name="Lapidus A."/>
            <person name="Levasseur A."/>
            <person name="Lindquist E."/>
            <person name="Lipzen A."/>
            <person name="Logrieco A.F."/>
            <person name="MacCabe A."/>
            <person name="Maekelae M.R."/>
            <person name="Malavazi I."/>
            <person name="Melin P."/>
            <person name="Meyer V."/>
            <person name="Mielnichuk N."/>
            <person name="Miskei M."/>
            <person name="Molnar A.P."/>
            <person name="Mule G."/>
            <person name="Ngan C.Y."/>
            <person name="Orejas M."/>
            <person name="Orosz E."/>
            <person name="Ouedraogo J.P."/>
            <person name="Overkamp K.M."/>
            <person name="Park H.-S."/>
            <person name="Perrone G."/>
            <person name="Piumi F."/>
            <person name="Punt P.J."/>
            <person name="Ram A.F."/>
            <person name="Ramon A."/>
            <person name="Rauscher S."/>
            <person name="Record E."/>
            <person name="Riano-Pachon D.M."/>
            <person name="Robert V."/>
            <person name="Roehrig J."/>
            <person name="Ruller R."/>
            <person name="Salamov A."/>
            <person name="Salih N.S."/>
            <person name="Samson R.A."/>
            <person name="Sandor E."/>
            <person name="Sanguinetti M."/>
            <person name="Schuetze T."/>
            <person name="Sepcic K."/>
            <person name="Shelest E."/>
            <person name="Sherlock G."/>
            <person name="Sophianopoulou V."/>
            <person name="Squina F.M."/>
            <person name="Sun H."/>
            <person name="Susca A."/>
            <person name="Todd R.B."/>
            <person name="Tsang A."/>
            <person name="Unkles S.E."/>
            <person name="van de Wiele N."/>
            <person name="van Rossen-Uffink D."/>
            <person name="Oliveira J.V."/>
            <person name="Vesth T.C."/>
            <person name="Visser J."/>
            <person name="Yu J.-H."/>
            <person name="Zhou M."/>
            <person name="Andersen M.R."/>
            <person name="Archer D.B."/>
            <person name="Baker S.E."/>
            <person name="Benoit I."/>
            <person name="Brakhage A.A."/>
            <person name="Braus G.H."/>
            <person name="Fischer R."/>
            <person name="Frisvad J.C."/>
            <person name="Goldman G.H."/>
            <person name="Houbraken J."/>
            <person name="Oakley B."/>
            <person name="Pocsi I."/>
            <person name="Scazzocchio C."/>
            <person name="Seiboth B."/>
            <person name="vanKuyk P.A."/>
            <person name="Wortman J."/>
            <person name="Dyer P.S."/>
            <person name="Grigoriev I.V."/>
        </authorList>
    </citation>
    <scope>NUCLEOTIDE SEQUENCE [LARGE SCALE GENOMIC DNA]</scope>
    <source>
        <strain evidence="4">CBS 583.65</strain>
    </source>
</reference>
<keyword evidence="4" id="KW-1185">Reference proteome</keyword>
<evidence type="ECO:0000313" key="4">
    <source>
        <dbReference type="Proteomes" id="UP000184073"/>
    </source>
</evidence>
<organism evidence="3 4">
    <name type="scientific">Aspergillus versicolor CBS 583.65</name>
    <dbReference type="NCBI Taxonomy" id="1036611"/>
    <lineage>
        <taxon>Eukaryota</taxon>
        <taxon>Fungi</taxon>
        <taxon>Dikarya</taxon>
        <taxon>Ascomycota</taxon>
        <taxon>Pezizomycotina</taxon>
        <taxon>Eurotiomycetes</taxon>
        <taxon>Eurotiomycetidae</taxon>
        <taxon>Eurotiales</taxon>
        <taxon>Aspergillaceae</taxon>
        <taxon>Aspergillus</taxon>
        <taxon>Aspergillus subgen. Nidulantes</taxon>
    </lineage>
</organism>
<dbReference type="Proteomes" id="UP000184073">
    <property type="component" value="Unassembled WGS sequence"/>
</dbReference>
<evidence type="ECO:0000259" key="2">
    <source>
        <dbReference type="Pfam" id="PF24539"/>
    </source>
</evidence>
<gene>
    <name evidence="3" type="ORF">ASPVEDRAFT_142746</name>
</gene>
<dbReference type="STRING" id="1036611.A0A1L9Q0Y1"/>
<dbReference type="InterPro" id="IPR036404">
    <property type="entry name" value="Jacalin-like_lectin_dom_sf"/>
</dbReference>
<dbReference type="VEuPathDB" id="FungiDB:ASPVEDRAFT_142746"/>
<feature type="region of interest" description="Disordered" evidence="1">
    <location>
        <begin position="978"/>
        <end position="1014"/>
    </location>
</feature>
<dbReference type="OrthoDB" id="5273847at2759"/>
<protein>
    <recommendedName>
        <fullName evidence="2">DUF7600 domain-containing protein</fullName>
    </recommendedName>
</protein>
<evidence type="ECO:0000313" key="3">
    <source>
        <dbReference type="EMBL" id="OJJ07411.1"/>
    </source>
</evidence>
<dbReference type="InterPro" id="IPR056021">
    <property type="entry name" value="DUF7600"/>
</dbReference>
<dbReference type="GeneID" id="63723376"/>
<sequence>MPIEFNSYCAFCGFILAGAGAPEPTPRRRRLWDEEVRGLTIMDDSGSPSLTGVGLVCPYKRLSAPHGRDLTYRDHQLSGDWGIRTTDLGSWAFGIHDACWQMLRFRLHGWQERDIITSAFHQLLCVPHIKSSWIGFHNDYIDQFRWSDPFAISFTDIEQEAMPLPSSSGGYLQAGSCRTFYPLSTELIHEVLSHLSCKEVANLPQSYWRSRFFLGQEADFLFPDFSETRDWRALFFGQRHLLQNDESTSLLTRRRICTMVEPFARVLEDAAVPLPGVFGITAHRVPGEKSRFQIITSDGAIQGPVVLEECNLLTADITSNNTHDLISHGCRVVDHVTCSLPNPHQYTQGRIAVSTFHIGLMTFIAGIGVFPFATSDDESCIIGFHNSGTTKWFDMPTASSIERIHVAFAEEGLTGVMFAFTDDTQSTWTGVSEGSRIAQGFFDVAGRPQGRYLMAGVDLYRIVSLGVYSRKDPTVQAETTPETASHLQNQLWIPRPPTYDGLQLTPLYPEMEPPPFEPLLNVDFGGPGGAHLSELTGLVCYMGYDPHPLLGMQAIYADGRTVLFGSTHACEVYFTIAGPDGERVTEVSIFHGFVEFPPPCVDAETVPTRLSGLQFKTNYGRTADFAPIQSRVTNRLHIMQKPASNHIITGLVVRRMPSKDPFIQVAVQSQPCLASSVPSSQFAPLPEPEICKESLQHDKRFSLFIRSRGAGNYQTHASLKGVRRIQASTGAEGRCRRSARISGLKLLYDNAPTAIVGQWMVEQECFDLAPDEGIAYLTVWILPVAGPPEWRPAQRGQVVALRFDTTKSRHITFTAPDSDTPRSRCLRQQFGNGDGYKLTDIYWVMNFWFERIRAIGRGTFERASVLEPEQGDVAEQTQKLYFDRMEHRGSNDPVVTANGWLDQGKLLGLEFIYMSGVTARVGEMHTTFGNIQTVHFPRDCTYVGITTGIKDSYIRVLKFEFEASNQSPLPTEYKTLGFGPPSSDEQKLPDCDWGQVGADEQGPRGPSRPWNTERIYTPPNGTRLVGVFFNCQVFASVGGLYEPV</sequence>
<dbReference type="RefSeq" id="XP_040673173.1">
    <property type="nucleotide sequence ID" value="XM_040807865.1"/>
</dbReference>
<dbReference type="SUPFAM" id="SSF51101">
    <property type="entry name" value="Mannose-binding lectins"/>
    <property type="match status" value="1"/>
</dbReference>
<feature type="domain" description="DUF7600" evidence="2">
    <location>
        <begin position="312"/>
        <end position="471"/>
    </location>
</feature>
<dbReference type="AlphaFoldDB" id="A0A1L9Q0Y1"/>